<keyword evidence="4" id="KW-1133">Transmembrane helix</keyword>
<evidence type="ECO:0000256" key="3">
    <source>
        <dbReference type="SAM" id="MobiDB-lite"/>
    </source>
</evidence>
<feature type="region of interest" description="Disordered" evidence="3">
    <location>
        <begin position="231"/>
        <end position="267"/>
    </location>
</feature>
<feature type="region of interest" description="Disordered" evidence="3">
    <location>
        <begin position="478"/>
        <end position="511"/>
    </location>
</feature>
<evidence type="ECO:0000256" key="4">
    <source>
        <dbReference type="SAM" id="Phobius"/>
    </source>
</evidence>
<feature type="region of interest" description="Disordered" evidence="3">
    <location>
        <begin position="1144"/>
        <end position="1178"/>
    </location>
</feature>
<dbReference type="AlphaFoldDB" id="C3YHC0"/>
<gene>
    <name evidence="5" type="ORF">BRAFLDRAFT_85435</name>
</gene>
<dbReference type="SUPFAM" id="SSF101898">
    <property type="entry name" value="NHL repeat"/>
    <property type="match status" value="1"/>
</dbReference>
<dbReference type="InterPro" id="IPR001258">
    <property type="entry name" value="NHL_repeat"/>
</dbReference>
<dbReference type="PANTHER" id="PTHR24104">
    <property type="entry name" value="E3 UBIQUITIN-PROTEIN LIGASE NHLRC1-RELATED"/>
    <property type="match status" value="1"/>
</dbReference>
<feature type="repeat" description="NHL" evidence="2">
    <location>
        <begin position="518"/>
        <end position="559"/>
    </location>
</feature>
<dbReference type="Pfam" id="PF01436">
    <property type="entry name" value="NHL"/>
    <property type="match status" value="1"/>
</dbReference>
<feature type="transmembrane region" description="Helical" evidence="4">
    <location>
        <begin position="874"/>
        <end position="896"/>
    </location>
</feature>
<feature type="region of interest" description="Disordered" evidence="3">
    <location>
        <begin position="301"/>
        <end position="323"/>
    </location>
</feature>
<feature type="compositionally biased region" description="Polar residues" evidence="3">
    <location>
        <begin position="369"/>
        <end position="382"/>
    </location>
</feature>
<proteinExistence type="predicted"/>
<feature type="transmembrane region" description="Helical" evidence="4">
    <location>
        <begin position="433"/>
        <end position="456"/>
    </location>
</feature>
<evidence type="ECO:0000256" key="2">
    <source>
        <dbReference type="PROSITE-ProRule" id="PRU00504"/>
    </source>
</evidence>
<name>C3YHC0_BRAFL</name>
<organism>
    <name type="scientific">Branchiostoma floridae</name>
    <name type="common">Florida lancelet</name>
    <name type="synonym">Amphioxus</name>
    <dbReference type="NCBI Taxonomy" id="7739"/>
    <lineage>
        <taxon>Eukaryota</taxon>
        <taxon>Metazoa</taxon>
        <taxon>Chordata</taxon>
        <taxon>Cephalochordata</taxon>
        <taxon>Leptocardii</taxon>
        <taxon>Amphioxiformes</taxon>
        <taxon>Branchiostomatidae</taxon>
        <taxon>Branchiostoma</taxon>
    </lineage>
</organism>
<feature type="compositionally biased region" description="Polar residues" evidence="3">
    <location>
        <begin position="1146"/>
        <end position="1155"/>
    </location>
</feature>
<dbReference type="InParanoid" id="C3YHC0"/>
<dbReference type="eggNOG" id="KOG2177">
    <property type="taxonomic scope" value="Eukaryota"/>
</dbReference>
<keyword evidence="4" id="KW-0812">Transmembrane</keyword>
<feature type="compositionally biased region" description="Basic and acidic residues" evidence="3">
    <location>
        <begin position="249"/>
        <end position="258"/>
    </location>
</feature>
<feature type="compositionally biased region" description="Low complexity" evidence="3">
    <location>
        <begin position="1156"/>
        <end position="1165"/>
    </location>
</feature>
<feature type="region of interest" description="Disordered" evidence="3">
    <location>
        <begin position="998"/>
        <end position="1042"/>
    </location>
</feature>
<evidence type="ECO:0000256" key="1">
    <source>
        <dbReference type="ARBA" id="ARBA00022737"/>
    </source>
</evidence>
<reference evidence="5" key="1">
    <citation type="journal article" date="2008" name="Nature">
        <title>The amphioxus genome and the evolution of the chordate karyotype.</title>
        <authorList>
            <consortium name="US DOE Joint Genome Institute (JGI-PGF)"/>
            <person name="Putnam N.H."/>
            <person name="Butts T."/>
            <person name="Ferrier D.E.K."/>
            <person name="Furlong R.F."/>
            <person name="Hellsten U."/>
            <person name="Kawashima T."/>
            <person name="Robinson-Rechavi M."/>
            <person name="Shoguchi E."/>
            <person name="Terry A."/>
            <person name="Yu J.-K."/>
            <person name="Benito-Gutierrez E.L."/>
            <person name="Dubchak I."/>
            <person name="Garcia-Fernandez J."/>
            <person name="Gibson-Brown J.J."/>
            <person name="Grigoriev I.V."/>
            <person name="Horton A.C."/>
            <person name="de Jong P.J."/>
            <person name="Jurka J."/>
            <person name="Kapitonov V.V."/>
            <person name="Kohara Y."/>
            <person name="Kuroki Y."/>
            <person name="Lindquist E."/>
            <person name="Lucas S."/>
            <person name="Osoegawa K."/>
            <person name="Pennacchio L.A."/>
            <person name="Salamov A.A."/>
            <person name="Satou Y."/>
            <person name="Sauka-Spengler T."/>
            <person name="Schmutz J."/>
            <person name="Shin-I T."/>
            <person name="Toyoda A."/>
            <person name="Bronner-Fraser M."/>
            <person name="Fujiyama A."/>
            <person name="Holland L.Z."/>
            <person name="Holland P.W.H."/>
            <person name="Satoh N."/>
            <person name="Rokhsar D.S."/>
        </authorList>
    </citation>
    <scope>NUCLEOTIDE SEQUENCE [LARGE SCALE GENOMIC DNA]</scope>
    <source>
        <strain evidence="5">S238N-H82</strain>
        <tissue evidence="5">Testes</tissue>
    </source>
</reference>
<keyword evidence="1" id="KW-0677">Repeat</keyword>
<feature type="compositionally biased region" description="Low complexity" evidence="3">
    <location>
        <begin position="478"/>
        <end position="497"/>
    </location>
</feature>
<feature type="region of interest" description="Disordered" evidence="3">
    <location>
        <begin position="1"/>
        <end position="115"/>
    </location>
</feature>
<evidence type="ECO:0000313" key="5">
    <source>
        <dbReference type="EMBL" id="EEN60356.1"/>
    </source>
</evidence>
<feature type="region of interest" description="Disordered" evidence="3">
    <location>
        <begin position="369"/>
        <end position="395"/>
    </location>
</feature>
<feature type="compositionally biased region" description="Basic and acidic residues" evidence="3">
    <location>
        <begin position="1"/>
        <end position="12"/>
    </location>
</feature>
<dbReference type="InterPro" id="IPR011042">
    <property type="entry name" value="6-blade_b-propeller_TolB-like"/>
</dbReference>
<evidence type="ECO:0008006" key="6">
    <source>
        <dbReference type="Google" id="ProtNLM"/>
    </source>
</evidence>
<dbReference type="InterPro" id="IPR050952">
    <property type="entry name" value="TRIM-NHL_E3_ligases"/>
</dbReference>
<feature type="compositionally biased region" description="Polar residues" evidence="3">
    <location>
        <begin position="1014"/>
        <end position="1026"/>
    </location>
</feature>
<dbReference type="CDD" id="cd05819">
    <property type="entry name" value="NHL"/>
    <property type="match status" value="1"/>
</dbReference>
<accession>C3YHC0</accession>
<protein>
    <recommendedName>
        <fullName evidence="6">SMP-30/Gluconolactonase/LRE-like region domain-containing protein</fullName>
    </recommendedName>
</protein>
<keyword evidence="4" id="KW-0472">Membrane</keyword>
<dbReference type="Gene3D" id="2.120.10.30">
    <property type="entry name" value="TolB, C-terminal domain"/>
    <property type="match status" value="1"/>
</dbReference>
<feature type="compositionally biased region" description="Polar residues" evidence="3">
    <location>
        <begin position="36"/>
        <end position="50"/>
    </location>
</feature>
<dbReference type="EMBL" id="GG666513">
    <property type="protein sequence ID" value="EEN60356.1"/>
    <property type="molecule type" value="Genomic_DNA"/>
</dbReference>
<feature type="compositionally biased region" description="Polar residues" evidence="3">
    <location>
        <begin position="303"/>
        <end position="322"/>
    </location>
</feature>
<dbReference type="PROSITE" id="PS51125">
    <property type="entry name" value="NHL"/>
    <property type="match status" value="1"/>
</dbReference>
<dbReference type="PANTHER" id="PTHR24104:SF50">
    <property type="entry name" value="SMP-30_GLUCONOLACTONASE_LRE-LIKE REGION DOMAIN-CONTAINING PROTEIN"/>
    <property type="match status" value="1"/>
</dbReference>
<sequence length="1178" mass="128684">MDRHSPDSKTEPVGRQGIHGYIDSASVDSPDVQFRDVQNQDENLDQSGSRPETIKQPVDQQDIRPQLHVIPASPEAQEGISSGHAEDPLPDNRSNASTENSDQDDRPFCSSNNGAGRLSLPTICTSYTQIGKSDENQALYMKRRSLPAKRTPYIHVDNAEQNQTLYADNPVIETEETPSKYIYNTETCNADNEVHYQLKGTSPKTPATAYQCGIVNDASEDRPDIEVENVNEAEDEAETRPKIVIKQSKYTERSDQKAESTPSPDNEFIRPYAVAYCRDRQANGEQDVQPYAVAYDEQDGHYENQTPTGRSVNNPRSGNRAVSSDECIRPYAVRYQLDGQTNGDQDDTCDVQPYAVAYDVQDGHYETQTPTGRCADSSQPGSTAEAVDDKAGGLRPNPMYSGNGLRLNPMYAHNVAQPRAGYTCVLTRSCLSYVITTGVVVTVMTVLSALIIVTFLPGKENNHMLTTWTQPTFTAKTTSPTFTDTTTDDATLQADYTSSPTTSNAENEDKELEQTTIVFGGEGEEPGQFDGPRAVVVSSSNEIFVADTYNRRVQVFNMTGVYLRHFPAVISGESSETIEPEDISIDGEGHLWVFGDKNDDVTGFIVRYTKMGAHLATLRATYTNNSFCAITTDALRNLVVVTEFWGDYGEVKLLHYNGTVVRKFRTEKGPEYPGRVAVGREGNLFLSDHWGDTRVYVYNNTGHYLSSFGGDRIGEVQTDIDERVVVDGIRTDSSGNVLVGTGVGGTVEMFTRDGRHHFFSRGRIYPKFGFTTSGRTSVKSMREPFAVESFADTDSGVYTCVEDKGSLKKKYDVMICVIPKPKTKKKHPSNLQTVPVKNNTNICVTPQNPSLIPSGSSDQNLCVPATNDTQRPKAAYIVPITVANILMAMLLTAVFYCLKQRAARNTAAAAMQVGLQAMAVRNPVNAMVDVEEEAITNFPQSLQCDETQSAAEATGSQSQYVTEPVTTHTAEAEIHIYSNDDTSIYSDDDEEAIHHQYASAAPPPVPDDDDDDSNPGQETTGYSTEMVQEDDSTSQMESGDDINPYGIAAANVVYQATAVHHSLSHGNPTAVQQSLSYCNPTAVQQSLSYDNPTAVQQSLSYGNPTAVQQSLSYDNPTAARQSLSYDNPATNYSVANANDVEMDSHLPTNTLYGEQSASASPAEAAVNPLYGGGPASAQ</sequence>